<dbReference type="EC" id="2.7.7.9" evidence="2"/>
<accession>M1L5A4</accession>
<dbReference type="STRING" id="1208918.CDEE_0847"/>
<evidence type="ECO:0000256" key="6">
    <source>
        <dbReference type="ARBA" id="ARBA00031455"/>
    </source>
</evidence>
<evidence type="ECO:0000256" key="9">
    <source>
        <dbReference type="ARBA" id="ARBA00048128"/>
    </source>
</evidence>
<dbReference type="Pfam" id="PF00483">
    <property type="entry name" value="NTP_transferase"/>
    <property type="match status" value="1"/>
</dbReference>
<comment type="catalytic activity">
    <reaction evidence="9">
        <text>alpha-D-glucose 1-phosphate + UTP + H(+) = UDP-alpha-D-glucose + diphosphate</text>
        <dbReference type="Rhea" id="RHEA:19889"/>
        <dbReference type="ChEBI" id="CHEBI:15378"/>
        <dbReference type="ChEBI" id="CHEBI:33019"/>
        <dbReference type="ChEBI" id="CHEBI:46398"/>
        <dbReference type="ChEBI" id="CHEBI:58601"/>
        <dbReference type="ChEBI" id="CHEBI:58885"/>
        <dbReference type="EC" id="2.7.7.9"/>
    </reaction>
</comment>
<dbReference type="Proteomes" id="UP000011686">
    <property type="component" value="Chromosome"/>
</dbReference>
<evidence type="ECO:0000256" key="2">
    <source>
        <dbReference type="ARBA" id="ARBA00012415"/>
    </source>
</evidence>
<protein>
    <recommendedName>
        <fullName evidence="3">UTP--glucose-1-phosphate uridylyltransferase</fullName>
        <ecNumber evidence="2">2.7.7.9</ecNumber>
    </recommendedName>
    <alternativeName>
        <fullName evidence="6">Alpha-D-glucosyl-1-phosphate uridylyltransferase</fullName>
    </alternativeName>
    <alternativeName>
        <fullName evidence="7">UDP-glucose pyrophosphorylase</fullName>
    </alternativeName>
    <alternativeName>
        <fullName evidence="8">Uridine diphosphoglucose pyrophosphorylase</fullName>
    </alternativeName>
</protein>
<dbReference type="InterPro" id="IPR029044">
    <property type="entry name" value="Nucleotide-diphossugar_trans"/>
</dbReference>
<evidence type="ECO:0000313" key="12">
    <source>
        <dbReference type="Proteomes" id="UP000011686"/>
    </source>
</evidence>
<evidence type="ECO:0000313" key="11">
    <source>
        <dbReference type="EMBL" id="AGF47818.1"/>
    </source>
</evidence>
<gene>
    <name evidence="11" type="ORF">CDEE_0847</name>
</gene>
<reference evidence="11 12" key="1">
    <citation type="journal article" date="2013" name="Genome Biol. Evol.">
        <title>Genome evolution and phylogenomic analysis of candidatus kinetoplastibacterium, the betaproteobacterial endosymbionts of strigomonas and angomonas.</title>
        <authorList>
            <person name="Alves J.M."/>
            <person name="Serrano M.G."/>
            <person name="Maia da Silva F."/>
            <person name="Voegtly L.J."/>
            <person name="Matveyev A.V."/>
            <person name="Teixeira M.M."/>
            <person name="Camargo E.P."/>
            <person name="Buck G.A."/>
        </authorList>
    </citation>
    <scope>NUCLEOTIDE SEQUENCE [LARGE SCALE GENOMIC DNA]</scope>
    <source>
        <strain evidence="11 12">TCC036E</strain>
    </source>
</reference>
<dbReference type="AlphaFoldDB" id="M1L5A4"/>
<name>M1L5A4_9PROT</name>
<evidence type="ECO:0000256" key="5">
    <source>
        <dbReference type="ARBA" id="ARBA00022695"/>
    </source>
</evidence>
<feature type="domain" description="Nucleotidyl transferase" evidence="10">
    <location>
        <begin position="11"/>
        <end position="268"/>
    </location>
</feature>
<dbReference type="EMBL" id="CP003804">
    <property type="protein sequence ID" value="AGF47818.1"/>
    <property type="molecule type" value="Genomic_DNA"/>
</dbReference>
<dbReference type="KEGG" id="kct:CDEE_0847"/>
<comment type="similarity">
    <text evidence="1">Belongs to the UDPGP type 2 family.</text>
</comment>
<dbReference type="PANTHER" id="PTHR43197:SF1">
    <property type="entry name" value="UTP--GLUCOSE-1-PHOSPHATE URIDYLYLTRANSFERASE"/>
    <property type="match status" value="1"/>
</dbReference>
<dbReference type="InterPro" id="IPR005771">
    <property type="entry name" value="GalU_uridylyltTrfase_bac/arc"/>
</dbReference>
<dbReference type="Gene3D" id="3.90.550.10">
    <property type="entry name" value="Spore Coat Polysaccharide Biosynthesis Protein SpsA, Chain A"/>
    <property type="match status" value="1"/>
</dbReference>
<evidence type="ECO:0000256" key="4">
    <source>
        <dbReference type="ARBA" id="ARBA00022679"/>
    </source>
</evidence>
<evidence type="ECO:0000256" key="8">
    <source>
        <dbReference type="ARBA" id="ARBA00032341"/>
    </source>
</evidence>
<dbReference type="HOGENOM" id="CLU_029499_1_2_4"/>
<keyword evidence="5 11" id="KW-0548">Nucleotidyltransferase</keyword>
<organism evidence="11 12">
    <name type="scientific">Candidatus Kinetoplastidibacterium crithidiae TCC036E</name>
    <dbReference type="NCBI Taxonomy" id="1208918"/>
    <lineage>
        <taxon>Bacteria</taxon>
        <taxon>Pseudomonadati</taxon>
        <taxon>Pseudomonadota</taxon>
        <taxon>Betaproteobacteria</taxon>
        <taxon>Candidatus Kinetoplastidibacterium</taxon>
    </lineage>
</organism>
<dbReference type="InterPro" id="IPR005835">
    <property type="entry name" value="NTP_transferase_dom"/>
</dbReference>
<dbReference type="PATRIC" id="fig|1208918.3.peg.518"/>
<dbReference type="RefSeq" id="WP_015238340.1">
    <property type="nucleotide sequence ID" value="NC_020283.1"/>
</dbReference>
<evidence type="ECO:0000259" key="10">
    <source>
        <dbReference type="Pfam" id="PF00483"/>
    </source>
</evidence>
<sequence>MSKIRKAIFPLGGGMGTRLLPITKALPKEIIPIIDKPLIQYAVEEAISAGITELIFITSRNKRIIEDHFDSSPELEKYLIDNNKTEMLSIIENIVPRNIKFSFIRQSKPLGLGHAILSAEHIINNEEFAVILADDLIDSKIPAIKQLMLIFQQTNSNVIAIQDVSLEDVENYGIAATQKYPKIKNTEEISSIVEKPTRKSSPSQTAIVGRYILKPDIFDHLRIITPDIKGEIQLTAAIISLLKEQKILAYRYEGQRFDCGTKHGIFYANIYFGKKYHGFNAINKFIE</sequence>
<evidence type="ECO:0000256" key="7">
    <source>
        <dbReference type="ARBA" id="ARBA00031959"/>
    </source>
</evidence>
<proteinExistence type="inferred from homology"/>
<evidence type="ECO:0000256" key="3">
    <source>
        <dbReference type="ARBA" id="ARBA00019048"/>
    </source>
</evidence>
<evidence type="ECO:0000256" key="1">
    <source>
        <dbReference type="ARBA" id="ARBA00006890"/>
    </source>
</evidence>
<dbReference type="PANTHER" id="PTHR43197">
    <property type="entry name" value="UTP--GLUCOSE-1-PHOSPHATE URIDYLYLTRANSFERASE"/>
    <property type="match status" value="1"/>
</dbReference>
<keyword evidence="4 11" id="KW-0808">Transferase</keyword>
<keyword evidence="12" id="KW-1185">Reference proteome</keyword>
<dbReference type="GO" id="GO:0006011">
    <property type="term" value="P:UDP-alpha-D-glucose metabolic process"/>
    <property type="evidence" value="ECO:0007669"/>
    <property type="project" value="InterPro"/>
</dbReference>
<dbReference type="eggNOG" id="COG1210">
    <property type="taxonomic scope" value="Bacteria"/>
</dbReference>
<dbReference type="CDD" id="cd02541">
    <property type="entry name" value="UGPase_prokaryotic"/>
    <property type="match status" value="1"/>
</dbReference>
<dbReference type="SUPFAM" id="SSF53448">
    <property type="entry name" value="Nucleotide-diphospho-sugar transferases"/>
    <property type="match status" value="1"/>
</dbReference>
<dbReference type="GO" id="GO:0003983">
    <property type="term" value="F:UTP:glucose-1-phosphate uridylyltransferase activity"/>
    <property type="evidence" value="ECO:0007669"/>
    <property type="project" value="UniProtKB-EC"/>
</dbReference>